<evidence type="ECO:0000256" key="5">
    <source>
        <dbReference type="ARBA" id="ARBA00022833"/>
    </source>
</evidence>
<dbReference type="Pfam" id="PF17120">
    <property type="entry name" value="zf-RING_16"/>
    <property type="match status" value="1"/>
</dbReference>
<dbReference type="InterPro" id="IPR019775">
    <property type="entry name" value="WD40_repeat_CS"/>
</dbReference>
<dbReference type="GO" id="GO:0061700">
    <property type="term" value="C:GATOR2 complex"/>
    <property type="evidence" value="ECO:0007669"/>
    <property type="project" value="TreeGrafter"/>
</dbReference>
<proteinExistence type="predicted"/>
<reference evidence="9 10" key="1">
    <citation type="submission" date="2024-03" db="EMBL/GenBank/DDBJ databases">
        <title>The Acrasis kona genome and developmental transcriptomes reveal deep origins of eukaryotic multicellular pathways.</title>
        <authorList>
            <person name="Sheikh S."/>
            <person name="Fu C.-J."/>
            <person name="Brown M.W."/>
            <person name="Baldauf S.L."/>
        </authorList>
    </citation>
    <scope>NUCLEOTIDE SEQUENCE [LARGE SCALE GENOMIC DNA]</scope>
    <source>
        <strain evidence="9 10">ATCC MYA-3509</strain>
    </source>
</reference>
<dbReference type="SMART" id="SM00320">
    <property type="entry name" value="WD40"/>
    <property type="match status" value="7"/>
</dbReference>
<dbReference type="GO" id="GO:0005774">
    <property type="term" value="C:vacuolar membrane"/>
    <property type="evidence" value="ECO:0007669"/>
    <property type="project" value="TreeGrafter"/>
</dbReference>
<keyword evidence="4" id="KW-0863">Zinc-finger</keyword>
<dbReference type="PROSITE" id="PS50082">
    <property type="entry name" value="WD_REPEATS_2"/>
    <property type="match status" value="2"/>
</dbReference>
<evidence type="ECO:0000256" key="2">
    <source>
        <dbReference type="ARBA" id="ARBA00022723"/>
    </source>
</evidence>
<feature type="repeat" description="WD" evidence="6">
    <location>
        <begin position="127"/>
        <end position="169"/>
    </location>
</feature>
<dbReference type="SUPFAM" id="SSF50978">
    <property type="entry name" value="WD40 repeat-like"/>
    <property type="match status" value="1"/>
</dbReference>
<dbReference type="InterPro" id="IPR015943">
    <property type="entry name" value="WD40/YVTN_repeat-like_dom_sf"/>
</dbReference>
<accession>A0AAW2YN97</accession>
<dbReference type="InterPro" id="IPR013083">
    <property type="entry name" value="Znf_RING/FYVE/PHD"/>
</dbReference>
<evidence type="ECO:0000256" key="4">
    <source>
        <dbReference type="ARBA" id="ARBA00022771"/>
    </source>
</evidence>
<evidence type="ECO:0000259" key="8">
    <source>
        <dbReference type="Pfam" id="PF17120"/>
    </source>
</evidence>
<dbReference type="InterPro" id="IPR037590">
    <property type="entry name" value="WDR24"/>
</dbReference>
<comment type="caution">
    <text evidence="9">The sequence shown here is derived from an EMBL/GenBank/DDBJ whole genome shotgun (WGS) entry which is preliminary data.</text>
</comment>
<evidence type="ECO:0000256" key="1">
    <source>
        <dbReference type="ARBA" id="ARBA00022574"/>
    </source>
</evidence>
<name>A0AAW2YN97_9EUKA</name>
<evidence type="ECO:0000313" key="9">
    <source>
        <dbReference type="EMBL" id="KAL0478802.1"/>
    </source>
</evidence>
<feature type="region of interest" description="Disordered" evidence="7">
    <location>
        <begin position="566"/>
        <end position="608"/>
    </location>
</feature>
<dbReference type="Gene3D" id="3.30.40.10">
    <property type="entry name" value="Zinc/RING finger domain, C3HC4 (zinc finger)"/>
    <property type="match status" value="1"/>
</dbReference>
<dbReference type="GO" id="GO:0005829">
    <property type="term" value="C:cytosol"/>
    <property type="evidence" value="ECO:0007669"/>
    <property type="project" value="TreeGrafter"/>
</dbReference>
<dbReference type="PANTHER" id="PTHR46200:SF1">
    <property type="entry name" value="GATOR COMPLEX PROTEIN WDR24"/>
    <property type="match status" value="1"/>
</dbReference>
<dbReference type="Proteomes" id="UP001431209">
    <property type="component" value="Unassembled WGS sequence"/>
</dbReference>
<dbReference type="Gene3D" id="2.130.10.10">
    <property type="entry name" value="YVTN repeat-like/Quinoprotein amine dehydrogenase"/>
    <property type="match status" value="2"/>
</dbReference>
<dbReference type="GO" id="GO:0008270">
    <property type="term" value="F:zinc ion binding"/>
    <property type="evidence" value="ECO:0007669"/>
    <property type="project" value="UniProtKB-KW"/>
</dbReference>
<dbReference type="InterPro" id="IPR036322">
    <property type="entry name" value="WD40_repeat_dom_sf"/>
</dbReference>
<dbReference type="InterPro" id="IPR001680">
    <property type="entry name" value="WD40_rpt"/>
</dbReference>
<sequence length="799" mass="89127">MNGIDLTNDRGDHGNTVVENSVTNIRTDVGLISTIQAGNSLNAVSSSPDGTSIAAGGRKVYKIFKLGEEGFSVQINFRKKNMNYGVVDLKWHPKYDCAHLIATAPTNGKVVIWNINSRSSGKLEKQYDQHTRTVNSIDWSPKDDAILLSGSQDGTIKLWDIRQPQCAKTFACNSEVRSVKFSPHYNTVFSAGVETGDVQIWDIRQESRCKRIFPAHNGLILTVDWHPMSKNHIATGGRDRVIKLWDMNTVSRPVNQVQTIASVTQLLFRPENPNHLVSCANIMDHNVHLWDLTSPYVPLLTFEGHVNIVTGMLWHKNSPDILVTCGKDGKLMSQPISNAKYPKQKMPVTAVSFNPCSELAFVSEDIDRNQQERNKAQQKSLLSSPVKSQQSTKFNFVETPINGVVKIASNTVHSYSEDFVYFAKNYKFFGGTPVALCAHNMKVADIRGTKDLARMWSLLGHVLTPPNPPSEVVSKINTLPLPQEDEVHRIPDDEDVFLSSYEDNVFDDQKSYEDDIQVASSGSSYPDQVFTMPTSPTGEGAYSPTLGNLTPSLILHSFSPSHHYIVPSPTVNGHHHAPRRDDGKLQPLNSPTNKKKSDGTDDNMPPPPVMIILDDEDAEQDHLDDHFFEEMIQDSLDYYAELGDVQTCVGIISIAGSKGVDEDRVKDWFKCYIELLSKFKLFTCMNEVIENCQIQKIRSLNKQSTSIRTCCGKCGTTINTRNSASAEENSFKHASPTTCEKCSTQTAKCAICRLPVQGVFFWCQKCGHGGHLDHMISWYRKHHTCPICGVDVDSVQKMF</sequence>
<keyword evidence="2" id="KW-0479">Metal-binding</keyword>
<evidence type="ECO:0000256" key="7">
    <source>
        <dbReference type="SAM" id="MobiDB-lite"/>
    </source>
</evidence>
<keyword evidence="1 6" id="KW-0853">WD repeat</keyword>
<keyword evidence="10" id="KW-1185">Reference proteome</keyword>
<dbReference type="AlphaFoldDB" id="A0AAW2YN97"/>
<dbReference type="GO" id="GO:0016239">
    <property type="term" value="P:positive regulation of macroautophagy"/>
    <property type="evidence" value="ECO:0007669"/>
    <property type="project" value="TreeGrafter"/>
</dbReference>
<dbReference type="PROSITE" id="PS50294">
    <property type="entry name" value="WD_REPEATS_REGION"/>
    <property type="match status" value="2"/>
</dbReference>
<keyword evidence="3" id="KW-0677">Repeat</keyword>
<dbReference type="CDD" id="cd16693">
    <property type="entry name" value="mRING-H2-C3H3C2_WDR24"/>
    <property type="match status" value="1"/>
</dbReference>
<dbReference type="EMBL" id="JAOPGA020000467">
    <property type="protein sequence ID" value="KAL0478802.1"/>
    <property type="molecule type" value="Genomic_DNA"/>
</dbReference>
<gene>
    <name evidence="9" type="ORF">AKO1_008386</name>
</gene>
<feature type="repeat" description="WD" evidence="6">
    <location>
        <begin position="213"/>
        <end position="249"/>
    </location>
</feature>
<evidence type="ECO:0000256" key="3">
    <source>
        <dbReference type="ARBA" id="ARBA00022737"/>
    </source>
</evidence>
<dbReference type="PANTHER" id="PTHR46200">
    <property type="entry name" value="GATOR COMPLEX PROTEIN WDR24"/>
    <property type="match status" value="1"/>
</dbReference>
<protein>
    <submittedName>
        <fullName evidence="9">WD repeat-containing protein</fullName>
    </submittedName>
</protein>
<feature type="domain" description="WDR59/RTC1-like RING zinc finger" evidence="8">
    <location>
        <begin position="744"/>
        <end position="792"/>
    </location>
</feature>
<dbReference type="CDD" id="cd00200">
    <property type="entry name" value="WD40"/>
    <property type="match status" value="1"/>
</dbReference>
<dbReference type="InterPro" id="IPR049566">
    <property type="entry name" value="WDR59_RTC1-like_RING_Znf"/>
</dbReference>
<evidence type="ECO:0000256" key="6">
    <source>
        <dbReference type="PROSITE-ProRule" id="PRU00221"/>
    </source>
</evidence>
<organism evidence="9 10">
    <name type="scientific">Acrasis kona</name>
    <dbReference type="NCBI Taxonomy" id="1008807"/>
    <lineage>
        <taxon>Eukaryota</taxon>
        <taxon>Discoba</taxon>
        <taxon>Heterolobosea</taxon>
        <taxon>Tetramitia</taxon>
        <taxon>Eutetramitia</taxon>
        <taxon>Acrasidae</taxon>
        <taxon>Acrasis</taxon>
    </lineage>
</organism>
<dbReference type="InterPro" id="IPR020472">
    <property type="entry name" value="WD40_PAC1"/>
</dbReference>
<evidence type="ECO:0000313" key="10">
    <source>
        <dbReference type="Proteomes" id="UP001431209"/>
    </source>
</evidence>
<dbReference type="GO" id="GO:1904263">
    <property type="term" value="P:positive regulation of TORC1 signaling"/>
    <property type="evidence" value="ECO:0007669"/>
    <property type="project" value="TreeGrafter"/>
</dbReference>
<dbReference type="PROSITE" id="PS00678">
    <property type="entry name" value="WD_REPEATS_1"/>
    <property type="match status" value="2"/>
</dbReference>
<dbReference type="Pfam" id="PF00400">
    <property type="entry name" value="WD40"/>
    <property type="match status" value="4"/>
</dbReference>
<keyword evidence="5" id="KW-0862">Zinc</keyword>
<dbReference type="PRINTS" id="PR00320">
    <property type="entry name" value="GPROTEINBRPT"/>
</dbReference>